<dbReference type="PANTHER" id="PTHR31442">
    <property type="entry name" value="HOMEODOMAIN-LIKE SUPERFAMILY PROTEIN-RELATED"/>
    <property type="match status" value="1"/>
</dbReference>
<feature type="region of interest" description="Disordered" evidence="6">
    <location>
        <begin position="166"/>
        <end position="205"/>
    </location>
</feature>
<evidence type="ECO:0000259" key="7">
    <source>
        <dbReference type="PROSITE" id="PS51294"/>
    </source>
</evidence>
<dbReference type="OrthoDB" id="623710at2759"/>
<dbReference type="EMBL" id="CAJGYO010000018">
    <property type="protein sequence ID" value="CAD6336293.1"/>
    <property type="molecule type" value="Genomic_DNA"/>
</dbReference>
<comment type="caution">
    <text evidence="8">The sequence shown here is derived from an EMBL/GenBank/DDBJ whole genome shotgun (WGS) entry which is preliminary data.</text>
</comment>
<evidence type="ECO:0000256" key="1">
    <source>
        <dbReference type="ARBA" id="ARBA00004123"/>
    </source>
</evidence>
<dbReference type="InterPro" id="IPR044841">
    <property type="entry name" value="LUX/BOA-like"/>
</dbReference>
<evidence type="ECO:0000256" key="4">
    <source>
        <dbReference type="ARBA" id="ARBA00023163"/>
    </source>
</evidence>
<keyword evidence="2" id="KW-0805">Transcription regulation</keyword>
<dbReference type="InterPro" id="IPR011006">
    <property type="entry name" value="CheY-like_superfamily"/>
</dbReference>
<sequence>MAPSSSSRRARGDRGWSGELAHAPVVVGWPKRRAGLGRAPVSWPCAGGTAPWNRAARRHPRAGVGVVAGWRTAGGSGRPPDLAGAGRRRAGGGRDRELAHAPVRGARPPGRARAELQQPHKEDSGKLQRRAARATTTTTCALYPVMNHVASSGTATSAANDSAEATAAWPGLKRRPAATAWSDGAPSSPSPSPTADSSSSSSAARLSLGADLHVDPATPLTEPDMHTVLSANSETQTIMKGIKHGACDYMVKPARVEQVRGIWTHVVKNSKTDPRNNIRSGDGDKVENLPSGDGDEVEKVGANHAKKYSRKNKKVVDVADEDNKNTSTQKKHRVQWCGELHRKFVQAVNQIGMDRAVPKKILEVMNVEGLTKENVASHLQKYRIYLRKLNEGTLRNSNPFADETEALRRNMNVPSFIGSSSSSNHFAKMNSSSVIGTQASLPTESVQVMSSQLGIPPSNMEPVGHSVNLPKDVVPMPVQDISRFNTSGKSYAPVSSGGLPGASQCFRSGPSGSSFANSSNGVVLNTSKAFYADIPGSSFANISNDSPPLTSNMSFSSSRSCSSYASMLRAKILGSSRGIPFEDISDGEMLAPSGHLPLQSPDLVNQPSVQLQSCSAGQFNKVASEVHQIAGPSNSSKVAVPSRFSDLGHNVGTSEDPSQGNISKINQLSRFAGSSGQISTFGNDYQKKNAGIVGNTVPMVGFREQVATFSFGNNTHSTAMPIGNSALASSSSTRPDLQIDNNSAMPTQVLNGGGASDNLHVGSTVNQQAVSDQVNNINDFVMGTCEAQNGESYDLDDFLAYFNQQDFINNGGPFIDGDWEFAP</sequence>
<dbReference type="InterPro" id="IPR001005">
    <property type="entry name" value="SANT/Myb"/>
</dbReference>
<dbReference type="Proteomes" id="UP000604825">
    <property type="component" value="Unassembled WGS sequence"/>
</dbReference>
<dbReference type="InterPro" id="IPR017930">
    <property type="entry name" value="Myb_dom"/>
</dbReference>
<dbReference type="Gene3D" id="1.10.10.60">
    <property type="entry name" value="Homeodomain-like"/>
    <property type="match status" value="1"/>
</dbReference>
<evidence type="ECO:0000256" key="3">
    <source>
        <dbReference type="ARBA" id="ARBA00023125"/>
    </source>
</evidence>
<feature type="compositionally biased region" description="Low complexity" evidence="6">
    <location>
        <begin position="101"/>
        <end position="111"/>
    </location>
</feature>
<keyword evidence="4" id="KW-0804">Transcription</keyword>
<keyword evidence="3" id="KW-0238">DNA-binding</keyword>
<feature type="compositionally biased region" description="Basic and acidic residues" evidence="6">
    <location>
        <begin position="112"/>
        <end position="126"/>
    </location>
</feature>
<feature type="region of interest" description="Disordered" evidence="6">
    <location>
        <begin position="271"/>
        <end position="297"/>
    </location>
</feature>
<reference evidence="8" key="1">
    <citation type="submission" date="2020-10" db="EMBL/GenBank/DDBJ databases">
        <authorList>
            <person name="Han B."/>
            <person name="Lu T."/>
            <person name="Zhao Q."/>
            <person name="Huang X."/>
            <person name="Zhao Y."/>
        </authorList>
    </citation>
    <scope>NUCLEOTIDE SEQUENCE</scope>
</reference>
<dbReference type="PANTHER" id="PTHR31442:SF40">
    <property type="entry name" value="HOMEODOMAIN-LIKE SUPERFAMILY PROTEIN"/>
    <property type="match status" value="1"/>
</dbReference>
<evidence type="ECO:0000256" key="5">
    <source>
        <dbReference type="ARBA" id="ARBA00023242"/>
    </source>
</evidence>
<dbReference type="FunFam" id="1.10.10.60:FF:000007">
    <property type="entry name" value="Two-component response regulator"/>
    <property type="match status" value="1"/>
</dbReference>
<evidence type="ECO:0000313" key="9">
    <source>
        <dbReference type="Proteomes" id="UP000604825"/>
    </source>
</evidence>
<dbReference type="NCBIfam" id="TIGR01557">
    <property type="entry name" value="myb_SHAQKYF"/>
    <property type="match status" value="1"/>
</dbReference>
<feature type="region of interest" description="Disordered" evidence="6">
    <location>
        <begin position="69"/>
        <end position="133"/>
    </location>
</feature>
<evidence type="ECO:0000256" key="2">
    <source>
        <dbReference type="ARBA" id="ARBA00023015"/>
    </source>
</evidence>
<organism evidence="8 9">
    <name type="scientific">Miscanthus lutarioriparius</name>
    <dbReference type="NCBI Taxonomy" id="422564"/>
    <lineage>
        <taxon>Eukaryota</taxon>
        <taxon>Viridiplantae</taxon>
        <taxon>Streptophyta</taxon>
        <taxon>Embryophyta</taxon>
        <taxon>Tracheophyta</taxon>
        <taxon>Spermatophyta</taxon>
        <taxon>Magnoliopsida</taxon>
        <taxon>Liliopsida</taxon>
        <taxon>Poales</taxon>
        <taxon>Poaceae</taxon>
        <taxon>PACMAD clade</taxon>
        <taxon>Panicoideae</taxon>
        <taxon>Andropogonodae</taxon>
        <taxon>Andropogoneae</taxon>
        <taxon>Saccharinae</taxon>
        <taxon>Miscanthus</taxon>
    </lineage>
</organism>
<keyword evidence="9" id="KW-1185">Reference proteome</keyword>
<dbReference type="AlphaFoldDB" id="A0A811S5P8"/>
<evidence type="ECO:0000256" key="6">
    <source>
        <dbReference type="SAM" id="MobiDB-lite"/>
    </source>
</evidence>
<dbReference type="Pfam" id="PF00249">
    <property type="entry name" value="Myb_DNA-binding"/>
    <property type="match status" value="1"/>
</dbReference>
<feature type="domain" description="HTH myb-type" evidence="7">
    <location>
        <begin position="328"/>
        <end position="387"/>
    </location>
</feature>
<dbReference type="SUPFAM" id="SSF52172">
    <property type="entry name" value="CheY-like"/>
    <property type="match status" value="1"/>
</dbReference>
<dbReference type="SUPFAM" id="SSF46689">
    <property type="entry name" value="Homeodomain-like"/>
    <property type="match status" value="1"/>
</dbReference>
<feature type="compositionally biased region" description="Low complexity" evidence="6">
    <location>
        <begin position="182"/>
        <end position="204"/>
    </location>
</feature>
<evidence type="ECO:0000313" key="8">
    <source>
        <dbReference type="EMBL" id="CAD6336293.1"/>
    </source>
</evidence>
<dbReference type="PROSITE" id="PS51294">
    <property type="entry name" value="HTH_MYB"/>
    <property type="match status" value="1"/>
</dbReference>
<name>A0A811S5P8_9POAL</name>
<feature type="region of interest" description="Disordered" evidence="6">
    <location>
        <begin position="1"/>
        <end position="22"/>
    </location>
</feature>
<dbReference type="GO" id="GO:0003700">
    <property type="term" value="F:DNA-binding transcription factor activity"/>
    <property type="evidence" value="ECO:0007669"/>
    <property type="project" value="InterPro"/>
</dbReference>
<dbReference type="InterPro" id="IPR006447">
    <property type="entry name" value="Myb_dom_plants"/>
</dbReference>
<protein>
    <recommendedName>
        <fullName evidence="7">HTH myb-type domain-containing protein</fullName>
    </recommendedName>
</protein>
<keyword evidence="5" id="KW-0539">Nucleus</keyword>
<dbReference type="GO" id="GO:0005634">
    <property type="term" value="C:nucleus"/>
    <property type="evidence" value="ECO:0007669"/>
    <property type="project" value="UniProtKB-SubCell"/>
</dbReference>
<comment type="subcellular location">
    <subcellularLocation>
        <location evidence="1">Nucleus</location>
    </subcellularLocation>
</comment>
<proteinExistence type="predicted"/>
<dbReference type="InterPro" id="IPR009057">
    <property type="entry name" value="Homeodomain-like_sf"/>
</dbReference>
<dbReference type="GO" id="GO:0003677">
    <property type="term" value="F:DNA binding"/>
    <property type="evidence" value="ECO:0007669"/>
    <property type="project" value="UniProtKB-KW"/>
</dbReference>
<gene>
    <name evidence="8" type="ORF">NCGR_LOCUS60391</name>
</gene>
<feature type="compositionally biased region" description="Basic and acidic residues" evidence="6">
    <location>
        <begin position="271"/>
        <end position="287"/>
    </location>
</feature>
<accession>A0A811S5P8</accession>